<dbReference type="GO" id="GO:0072583">
    <property type="term" value="P:clathrin-dependent endocytosis"/>
    <property type="evidence" value="ECO:0000318"/>
    <property type="project" value="GO_Central"/>
</dbReference>
<keyword evidence="5 6" id="KW-0968">Cytoplasmic vesicle</keyword>
<dbReference type="PROSITE" id="PS00581">
    <property type="entry name" value="CLATHRIN_LIGHT_CHN_2"/>
    <property type="match status" value="1"/>
</dbReference>
<dbReference type="GeneID" id="4623278"/>
<dbReference type="OMA" id="HIDEFYE"/>
<dbReference type="GO" id="GO:0032050">
    <property type="term" value="F:clathrin heavy chain binding"/>
    <property type="evidence" value="ECO:0000318"/>
    <property type="project" value="GO_Central"/>
</dbReference>
<dbReference type="PANTHER" id="PTHR10639:SF7">
    <property type="entry name" value="CLATHRIN LIGHT CHAIN"/>
    <property type="match status" value="1"/>
</dbReference>
<feature type="compositionally biased region" description="Basic and acidic residues" evidence="7">
    <location>
        <begin position="40"/>
        <end position="56"/>
    </location>
</feature>
<feature type="region of interest" description="Disordered" evidence="7">
    <location>
        <begin position="1"/>
        <end position="64"/>
    </location>
</feature>
<dbReference type="STRING" id="284811.Q74Z94"/>
<evidence type="ECO:0000256" key="2">
    <source>
        <dbReference type="ARBA" id="ARBA00005263"/>
    </source>
</evidence>
<dbReference type="GO" id="GO:0030132">
    <property type="term" value="C:clathrin coat of coated pit"/>
    <property type="evidence" value="ECO:0007669"/>
    <property type="project" value="InterPro"/>
</dbReference>
<comment type="function">
    <text evidence="6">Clathrin is the major protein of the polyhedral coat of coated pits and vesicles.</text>
</comment>
<keyword evidence="3 6" id="KW-0472">Membrane</keyword>
<dbReference type="GO" id="GO:0030125">
    <property type="term" value="C:clathrin vesicle coat"/>
    <property type="evidence" value="ECO:0000318"/>
    <property type="project" value="GO_Central"/>
</dbReference>
<dbReference type="PANTHER" id="PTHR10639">
    <property type="entry name" value="CLATHRIN LIGHT CHAIN"/>
    <property type="match status" value="1"/>
</dbReference>
<dbReference type="GO" id="GO:0005886">
    <property type="term" value="C:plasma membrane"/>
    <property type="evidence" value="ECO:0000318"/>
    <property type="project" value="GO_Central"/>
</dbReference>
<feature type="compositionally biased region" description="Low complexity" evidence="7">
    <location>
        <begin position="24"/>
        <end position="36"/>
    </location>
</feature>
<evidence type="ECO:0000256" key="4">
    <source>
        <dbReference type="ARBA" id="ARBA00023176"/>
    </source>
</evidence>
<keyword evidence="9" id="KW-1185">Reference proteome</keyword>
<name>Q74Z94_EREGS</name>
<evidence type="ECO:0000256" key="6">
    <source>
        <dbReference type="RuleBase" id="RU363137"/>
    </source>
</evidence>
<protein>
    <recommendedName>
        <fullName evidence="6">Clathrin light chain</fullName>
    </recommendedName>
</protein>
<reference evidence="9" key="2">
    <citation type="journal article" date="2013" name="G3 (Bethesda)">
        <title>Genomes of Ashbya fungi isolated from insects reveal four mating-type loci, numerous translocations, lack of transposons, and distinct gene duplications.</title>
        <authorList>
            <person name="Dietrich F.S."/>
            <person name="Voegeli S."/>
            <person name="Kuo S."/>
            <person name="Philippsen P."/>
        </authorList>
    </citation>
    <scope>GENOME REANNOTATION</scope>
    <source>
        <strain evidence="9">ATCC 10895 / CBS 109.51 / FGSC 9923 / NRRL Y-1056</strain>
    </source>
</reference>
<evidence type="ECO:0000256" key="5">
    <source>
        <dbReference type="ARBA" id="ARBA00023329"/>
    </source>
</evidence>
<dbReference type="HOGENOM" id="CLU_069856_2_0_1"/>
<dbReference type="Proteomes" id="UP000000591">
    <property type="component" value="Chromosome VII"/>
</dbReference>
<dbReference type="GO" id="GO:0005198">
    <property type="term" value="F:structural molecule activity"/>
    <property type="evidence" value="ECO:0007669"/>
    <property type="project" value="InterPro"/>
</dbReference>
<sequence length="157" mass="17882">MANDYSSSDELSDRQSSGAERSHAGGAHRTGAGATSDSSEPIRKWQERREAEIAERDESEAAATQRLQAEAIKHIDDFYEVYSKKKQQQVEQARREAEEFLQQRDTFFDQDNTVWDRVLQLINTEDADVLGDRDRSKFKDILLRLKGQEHVPGAARG</sequence>
<evidence type="ECO:0000256" key="3">
    <source>
        <dbReference type="ARBA" id="ARBA00023136"/>
    </source>
</evidence>
<dbReference type="InterPro" id="IPR000996">
    <property type="entry name" value="Clathrin_L-chain"/>
</dbReference>
<proteinExistence type="inferred from homology"/>
<evidence type="ECO:0000313" key="9">
    <source>
        <dbReference type="Proteomes" id="UP000000591"/>
    </source>
</evidence>
<dbReference type="KEGG" id="ago:AGOS_AGR309C"/>
<evidence type="ECO:0000313" key="8">
    <source>
        <dbReference type="EMBL" id="AAS54799.1"/>
    </source>
</evidence>
<accession>Q74Z94</accession>
<organism evidence="8 9">
    <name type="scientific">Eremothecium gossypii (strain ATCC 10895 / CBS 109.51 / FGSC 9923 / NRRL Y-1056)</name>
    <name type="common">Yeast</name>
    <name type="synonym">Ashbya gossypii</name>
    <dbReference type="NCBI Taxonomy" id="284811"/>
    <lineage>
        <taxon>Eukaryota</taxon>
        <taxon>Fungi</taxon>
        <taxon>Dikarya</taxon>
        <taxon>Ascomycota</taxon>
        <taxon>Saccharomycotina</taxon>
        <taxon>Saccharomycetes</taxon>
        <taxon>Saccharomycetales</taxon>
        <taxon>Saccharomycetaceae</taxon>
        <taxon>Eremothecium</taxon>
    </lineage>
</organism>
<gene>
    <name evidence="8" type="ORF">AGOS_AGR309C</name>
</gene>
<dbReference type="InParanoid" id="Q74Z94"/>
<keyword evidence="4 6" id="KW-0168">Coated pit</keyword>
<reference evidence="8 9" key="1">
    <citation type="journal article" date="2004" name="Science">
        <title>The Ashbya gossypii genome as a tool for mapping the ancient Saccharomyces cerevisiae genome.</title>
        <authorList>
            <person name="Dietrich F.S."/>
            <person name="Voegeli S."/>
            <person name="Brachat S."/>
            <person name="Lerch A."/>
            <person name="Gates K."/>
            <person name="Steiner S."/>
            <person name="Mohr C."/>
            <person name="Pohlmann R."/>
            <person name="Luedi P."/>
            <person name="Choi S."/>
            <person name="Wing R.A."/>
            <person name="Flavier A."/>
            <person name="Gaffney T.D."/>
            <person name="Philippsen P."/>
        </authorList>
    </citation>
    <scope>NUCLEOTIDE SEQUENCE [LARGE SCALE GENOMIC DNA]</scope>
    <source>
        <strain evidence="9">ATCC 10895 / CBS 109.51 / FGSC 9923 / NRRL Y-1056</strain>
    </source>
</reference>
<dbReference type="AlphaFoldDB" id="Q74Z94"/>
<dbReference type="GO" id="GO:0030130">
    <property type="term" value="C:clathrin coat of trans-Golgi network vesicle"/>
    <property type="evidence" value="ECO:0007669"/>
    <property type="project" value="InterPro"/>
</dbReference>
<dbReference type="eggNOG" id="KOG4031">
    <property type="taxonomic scope" value="Eukaryota"/>
</dbReference>
<comment type="similarity">
    <text evidence="2 6">Belongs to the clathrin light chain family.</text>
</comment>
<dbReference type="OrthoDB" id="5512at2759"/>
<dbReference type="Pfam" id="PF01086">
    <property type="entry name" value="Clathrin_lg_ch"/>
    <property type="match status" value="1"/>
</dbReference>
<dbReference type="RefSeq" id="NP_986975.1">
    <property type="nucleotide sequence ID" value="NM_212037.2"/>
</dbReference>
<dbReference type="GO" id="GO:0006886">
    <property type="term" value="P:intracellular protein transport"/>
    <property type="evidence" value="ECO:0007669"/>
    <property type="project" value="InterPro"/>
</dbReference>
<evidence type="ECO:0000256" key="7">
    <source>
        <dbReference type="SAM" id="MobiDB-lite"/>
    </source>
</evidence>
<evidence type="ECO:0000256" key="1">
    <source>
        <dbReference type="ARBA" id="ARBA00004180"/>
    </source>
</evidence>
<comment type="subcellular location">
    <subcellularLocation>
        <location evidence="1 6">Cytoplasmic vesicle membrane</location>
        <topology evidence="1 6">Peripheral membrane protein</topology>
        <orientation evidence="1 6">Cytoplasmic side</orientation>
    </subcellularLocation>
    <subcellularLocation>
        <location evidence="6">Membrane</location>
        <location evidence="6">Coated pit</location>
        <topology evidence="6">Peripheral membrane protein</topology>
        <orientation evidence="6">Cytoplasmic side</orientation>
    </subcellularLocation>
    <text evidence="6">Cytoplasmic face of coated pits and vesicles.</text>
</comment>
<dbReference type="EMBL" id="AE016820">
    <property type="protein sequence ID" value="AAS54799.1"/>
    <property type="molecule type" value="Genomic_DNA"/>
</dbReference>
<dbReference type="FunCoup" id="Q74Z94">
    <property type="interactions" value="394"/>
</dbReference>
<feature type="compositionally biased region" description="Low complexity" evidence="7">
    <location>
        <begin position="1"/>
        <end position="17"/>
    </location>
</feature>